<evidence type="ECO:0000256" key="5">
    <source>
        <dbReference type="ARBA" id="ARBA00022692"/>
    </source>
</evidence>
<gene>
    <name evidence="13" type="ORF">Sradi_0702100</name>
</gene>
<sequence length="410" mass="46530">MYSSDVLRIRPKDKEHRTTRKTFDIRHWNKDGTSQKPTSKTLPIQCFLPASSHSGSLLVYWVARHFLGSVGGYFPWRWEADGDVRQRKSPSAEDAAPSTPAEFRGSQGPILHTILALMLWLGSVHFNAVVVLVSFIFLPFHKALGVIGLLLILMVVPIDERSKLGRKLSRYICKHAVGYFPVNLYVEDIKAFDPNEAYVFGYEPHSVWPIGVVALADHTGFMPLPKMKVLASTAVFYTPLLRHVWSWLGLTPATRKNFTSLLQSGYSCIIVPGGVQEAFYMERGSEIAFLQKRKGFVRIAIETGKPLVPVFCFGQSDLYKWWKPSWKLYREFSRAIKFAPIVFWGVLGSPLPFRRPIHVVVGRPILLKKNPEPTEEEVAEVHAQFVEGLKSLFERHKTRAGCAELQLRIL</sequence>
<keyword evidence="8" id="KW-0443">Lipid metabolism</keyword>
<keyword evidence="7 11" id="KW-1133">Transmembrane helix</keyword>
<feature type="transmembrane region" description="Helical" evidence="11">
    <location>
        <begin position="114"/>
        <end position="137"/>
    </location>
</feature>
<name>A0AAW2VNR7_SESRA</name>
<reference evidence="13" key="2">
    <citation type="journal article" date="2024" name="Plant">
        <title>Genomic evolution and insights into agronomic trait innovations of Sesamum species.</title>
        <authorList>
            <person name="Miao H."/>
            <person name="Wang L."/>
            <person name="Qu L."/>
            <person name="Liu H."/>
            <person name="Sun Y."/>
            <person name="Le M."/>
            <person name="Wang Q."/>
            <person name="Wei S."/>
            <person name="Zheng Y."/>
            <person name="Lin W."/>
            <person name="Duan Y."/>
            <person name="Cao H."/>
            <person name="Xiong S."/>
            <person name="Wang X."/>
            <person name="Wei L."/>
            <person name="Li C."/>
            <person name="Ma Q."/>
            <person name="Ju M."/>
            <person name="Zhao R."/>
            <person name="Li G."/>
            <person name="Mu C."/>
            <person name="Tian Q."/>
            <person name="Mei H."/>
            <person name="Zhang T."/>
            <person name="Gao T."/>
            <person name="Zhang H."/>
        </authorList>
    </citation>
    <scope>NUCLEOTIDE SEQUENCE</scope>
    <source>
        <strain evidence="13">G02</strain>
    </source>
</reference>
<feature type="compositionally biased region" description="Basic and acidic residues" evidence="12">
    <location>
        <begin position="7"/>
        <end position="20"/>
    </location>
</feature>
<dbReference type="EC" id="2.3.1.-" evidence="11"/>
<protein>
    <recommendedName>
        <fullName evidence="11">Acyltransferase</fullName>
        <ecNumber evidence="11">2.3.1.-</ecNumber>
    </recommendedName>
</protein>
<dbReference type="SUPFAM" id="SSF69593">
    <property type="entry name" value="Glycerol-3-phosphate (1)-acyltransferase"/>
    <property type="match status" value="1"/>
</dbReference>
<evidence type="ECO:0000256" key="1">
    <source>
        <dbReference type="ARBA" id="ARBA00004477"/>
    </source>
</evidence>
<dbReference type="GO" id="GO:0005789">
    <property type="term" value="C:endoplasmic reticulum membrane"/>
    <property type="evidence" value="ECO:0007669"/>
    <property type="project" value="UniProtKB-SubCell"/>
</dbReference>
<comment type="similarity">
    <text evidence="2 11">Belongs to the diacylglycerol acyltransferase family.</text>
</comment>
<dbReference type="PANTHER" id="PTHR12317:SF63">
    <property type="entry name" value="DIACYLGLYCEROL O-ACYLTRANSFERASE 2"/>
    <property type="match status" value="1"/>
</dbReference>
<dbReference type="GO" id="GO:0004144">
    <property type="term" value="F:diacylglycerol O-acyltransferase activity"/>
    <property type="evidence" value="ECO:0007669"/>
    <property type="project" value="TreeGrafter"/>
</dbReference>
<keyword evidence="9 11" id="KW-0472">Membrane</keyword>
<keyword evidence="10" id="KW-0012">Acyltransferase</keyword>
<feature type="transmembrane region" description="Helical" evidence="11">
    <location>
        <begin position="143"/>
        <end position="160"/>
    </location>
</feature>
<evidence type="ECO:0000256" key="12">
    <source>
        <dbReference type="SAM" id="MobiDB-lite"/>
    </source>
</evidence>
<accession>A0AAW2VNR7</accession>
<dbReference type="AlphaFoldDB" id="A0AAW2VNR7"/>
<evidence type="ECO:0000256" key="9">
    <source>
        <dbReference type="ARBA" id="ARBA00023136"/>
    </source>
</evidence>
<organism evidence="13">
    <name type="scientific">Sesamum radiatum</name>
    <name type="common">Black benniseed</name>
    <dbReference type="NCBI Taxonomy" id="300843"/>
    <lineage>
        <taxon>Eukaryota</taxon>
        <taxon>Viridiplantae</taxon>
        <taxon>Streptophyta</taxon>
        <taxon>Embryophyta</taxon>
        <taxon>Tracheophyta</taxon>
        <taxon>Spermatophyta</taxon>
        <taxon>Magnoliopsida</taxon>
        <taxon>eudicotyledons</taxon>
        <taxon>Gunneridae</taxon>
        <taxon>Pentapetalae</taxon>
        <taxon>asterids</taxon>
        <taxon>lamiids</taxon>
        <taxon>Lamiales</taxon>
        <taxon>Pedaliaceae</taxon>
        <taxon>Sesamum</taxon>
    </lineage>
</organism>
<dbReference type="Pfam" id="PF03982">
    <property type="entry name" value="DAGAT"/>
    <property type="match status" value="1"/>
</dbReference>
<evidence type="ECO:0000256" key="11">
    <source>
        <dbReference type="RuleBase" id="RU367023"/>
    </source>
</evidence>
<evidence type="ECO:0000256" key="6">
    <source>
        <dbReference type="ARBA" id="ARBA00022824"/>
    </source>
</evidence>
<keyword evidence="5 11" id="KW-0812">Transmembrane</keyword>
<evidence type="ECO:0000256" key="7">
    <source>
        <dbReference type="ARBA" id="ARBA00022989"/>
    </source>
</evidence>
<evidence type="ECO:0000256" key="2">
    <source>
        <dbReference type="ARBA" id="ARBA00005420"/>
    </source>
</evidence>
<keyword evidence="6 11" id="KW-0256">Endoplasmic reticulum</keyword>
<evidence type="ECO:0000256" key="3">
    <source>
        <dbReference type="ARBA" id="ARBA00022516"/>
    </source>
</evidence>
<comment type="subcellular location">
    <subcellularLocation>
        <location evidence="1 11">Endoplasmic reticulum membrane</location>
        <topology evidence="1 11">Multi-pass membrane protein</topology>
    </subcellularLocation>
</comment>
<feature type="region of interest" description="Disordered" evidence="12">
    <location>
        <begin position="1"/>
        <end position="20"/>
    </location>
</feature>
<proteinExistence type="inferred from homology"/>
<dbReference type="InterPro" id="IPR007130">
    <property type="entry name" value="DAGAT"/>
</dbReference>
<evidence type="ECO:0000256" key="8">
    <source>
        <dbReference type="ARBA" id="ARBA00023098"/>
    </source>
</evidence>
<dbReference type="GO" id="GO:0019432">
    <property type="term" value="P:triglyceride biosynthetic process"/>
    <property type="evidence" value="ECO:0007669"/>
    <property type="project" value="TreeGrafter"/>
</dbReference>
<evidence type="ECO:0000256" key="10">
    <source>
        <dbReference type="ARBA" id="ARBA00023315"/>
    </source>
</evidence>
<evidence type="ECO:0000256" key="4">
    <source>
        <dbReference type="ARBA" id="ARBA00022679"/>
    </source>
</evidence>
<comment type="caution">
    <text evidence="13">The sequence shown here is derived from an EMBL/GenBank/DDBJ whole genome shotgun (WGS) entry which is preliminary data.</text>
</comment>
<reference evidence="13" key="1">
    <citation type="submission" date="2020-06" db="EMBL/GenBank/DDBJ databases">
        <authorList>
            <person name="Li T."/>
            <person name="Hu X."/>
            <person name="Zhang T."/>
            <person name="Song X."/>
            <person name="Zhang H."/>
            <person name="Dai N."/>
            <person name="Sheng W."/>
            <person name="Hou X."/>
            <person name="Wei L."/>
        </authorList>
    </citation>
    <scope>NUCLEOTIDE SEQUENCE</scope>
    <source>
        <strain evidence="13">G02</strain>
        <tissue evidence="13">Leaf</tissue>
    </source>
</reference>
<dbReference type="CDD" id="cd07987">
    <property type="entry name" value="LPLAT_MGAT-like"/>
    <property type="match status" value="1"/>
</dbReference>
<dbReference type="PANTHER" id="PTHR12317">
    <property type="entry name" value="DIACYLGLYCEROL O-ACYLTRANSFERASE"/>
    <property type="match status" value="1"/>
</dbReference>
<keyword evidence="4 11" id="KW-0808">Transferase</keyword>
<dbReference type="EMBL" id="JACGWJ010000003">
    <property type="protein sequence ID" value="KAL0430761.1"/>
    <property type="molecule type" value="Genomic_DNA"/>
</dbReference>
<evidence type="ECO:0000313" key="13">
    <source>
        <dbReference type="EMBL" id="KAL0430761.1"/>
    </source>
</evidence>
<keyword evidence="3" id="KW-0444">Lipid biosynthesis</keyword>